<dbReference type="Gene3D" id="3.30.1870.10">
    <property type="entry name" value="EreA-like, domain 2"/>
    <property type="match status" value="1"/>
</dbReference>
<dbReference type="InterPro" id="IPR052036">
    <property type="entry name" value="Hydrolase/PRTase-associated"/>
</dbReference>
<dbReference type="PIRSF" id="PIRSF000880">
    <property type="entry name" value="Eryth_est"/>
    <property type="match status" value="1"/>
</dbReference>
<dbReference type="PANTHER" id="PTHR31299">
    <property type="entry name" value="ESTERASE, PUTATIVE (AFU_ORTHOLOGUE AFUA_1G05850)-RELATED"/>
    <property type="match status" value="1"/>
</dbReference>
<reference evidence="1" key="1">
    <citation type="submission" date="2022-06" db="EMBL/GenBank/DDBJ databases">
        <title>Genomic Encyclopedia of Archaeal and Bacterial Type Strains, Phase II (KMG-II): from individual species to whole genera.</title>
        <authorList>
            <person name="Goeker M."/>
        </authorList>
    </citation>
    <scope>NUCLEOTIDE SEQUENCE</scope>
    <source>
        <strain evidence="1">DSM 43935</strain>
    </source>
</reference>
<protein>
    <submittedName>
        <fullName evidence="1">Erythromycin esterase</fullName>
    </submittedName>
</protein>
<dbReference type="Gene3D" id="3.40.1660.10">
    <property type="entry name" value="EreA-like (biosynthetic domain)"/>
    <property type="match status" value="1"/>
</dbReference>
<name>A0AAE3GIU6_9PSEU</name>
<dbReference type="Proteomes" id="UP001206128">
    <property type="component" value="Unassembled WGS sequence"/>
</dbReference>
<dbReference type="GO" id="GO:0046677">
    <property type="term" value="P:response to antibiotic"/>
    <property type="evidence" value="ECO:0007669"/>
    <property type="project" value="InterPro"/>
</dbReference>
<keyword evidence="2" id="KW-1185">Reference proteome</keyword>
<dbReference type="InterPro" id="IPR007815">
    <property type="entry name" value="Emycin_Estase"/>
</dbReference>
<dbReference type="InterPro" id="IPR016273">
    <property type="entry name" value="Emycin_Estase_proteobac"/>
</dbReference>
<dbReference type="Pfam" id="PF05139">
    <property type="entry name" value="Erythro_esteras"/>
    <property type="match status" value="1"/>
</dbReference>
<sequence>MPAPTTHTPFAGWLRDHAVPLTHLDPAAPLDDLEPLGDIIGGARVVAVGEHSHFISEFSLLRQRVLRFLVERCGFTVLAFEYGFSEGFPLDAWVRGEGADDDLSAHLASAVPVGLEEPLRWVRQHNRTAARPVRFAGVDIPAAGGSLLPSLAPVADYLREVDPDTLPAVEAATRIAASFAGHSGAVAAPAWARLDTAEQDALSAGLARLLIRFRALEGHYVSRSDQHSYDIALRRLEGACHADYAFRAMAGLFAGTGLTADTSARDSYMAGSVRWHLERFDPGTRVVLVAHNAHIQKTSIAFNGQLTGFPMGQYLHRSLGDDYFALALTSTTGHTAEMRRDETTPFGFTIDNTPLGPPEPGSVEAAFAAAGLGTGLADLRRARREATGAAPGPDRVRLQSTYVHTPVLDAFDGVINTPTATAVDDLHI</sequence>
<dbReference type="RefSeq" id="WP_253777346.1">
    <property type="nucleotide sequence ID" value="NZ_JAMTCK010000016.1"/>
</dbReference>
<comment type="caution">
    <text evidence="1">The sequence shown here is derived from an EMBL/GenBank/DDBJ whole genome shotgun (WGS) entry which is preliminary data.</text>
</comment>
<dbReference type="SUPFAM" id="SSF159501">
    <property type="entry name" value="EreA/ChaN-like"/>
    <property type="match status" value="1"/>
</dbReference>
<dbReference type="PANTHER" id="PTHR31299:SF0">
    <property type="entry name" value="ESTERASE, PUTATIVE (AFU_ORTHOLOGUE AFUA_1G05850)-RELATED"/>
    <property type="match status" value="1"/>
</dbReference>
<proteinExistence type="predicted"/>
<evidence type="ECO:0000313" key="1">
    <source>
        <dbReference type="EMBL" id="MCP2169006.1"/>
    </source>
</evidence>
<dbReference type="Gene3D" id="1.20.1440.30">
    <property type="entry name" value="Biosynthetic Protein domain"/>
    <property type="match status" value="1"/>
</dbReference>
<evidence type="ECO:0000313" key="2">
    <source>
        <dbReference type="Proteomes" id="UP001206128"/>
    </source>
</evidence>
<gene>
    <name evidence="1" type="ORF">LX83_005886</name>
</gene>
<dbReference type="AlphaFoldDB" id="A0AAE3GIU6"/>
<organism evidence="1 2">
    <name type="scientific">Goodfellowiella coeruleoviolacea</name>
    <dbReference type="NCBI Taxonomy" id="334858"/>
    <lineage>
        <taxon>Bacteria</taxon>
        <taxon>Bacillati</taxon>
        <taxon>Actinomycetota</taxon>
        <taxon>Actinomycetes</taxon>
        <taxon>Pseudonocardiales</taxon>
        <taxon>Pseudonocardiaceae</taxon>
        <taxon>Goodfellowiella</taxon>
    </lineage>
</organism>
<accession>A0AAE3GIU6</accession>
<dbReference type="EMBL" id="JAMTCK010000016">
    <property type="protein sequence ID" value="MCP2169006.1"/>
    <property type="molecule type" value="Genomic_DNA"/>
</dbReference>
<dbReference type="CDD" id="cd14728">
    <property type="entry name" value="Ere-like"/>
    <property type="match status" value="1"/>
</dbReference>